<dbReference type="Pfam" id="PF02609">
    <property type="entry name" value="Exonuc_VII_S"/>
    <property type="match status" value="1"/>
</dbReference>
<evidence type="ECO:0000313" key="8">
    <source>
        <dbReference type="Proteomes" id="UP000325372"/>
    </source>
</evidence>
<comment type="similarity">
    <text evidence="1 6">Belongs to the XseB family.</text>
</comment>
<evidence type="ECO:0000256" key="1">
    <source>
        <dbReference type="ARBA" id="ARBA00009998"/>
    </source>
</evidence>
<dbReference type="AlphaFoldDB" id="A0A5N0TF35"/>
<evidence type="ECO:0000256" key="2">
    <source>
        <dbReference type="ARBA" id="ARBA00022490"/>
    </source>
</evidence>
<protein>
    <recommendedName>
        <fullName evidence="6">Exodeoxyribonuclease 7 small subunit</fullName>
        <ecNumber evidence="6">3.1.11.6</ecNumber>
    </recommendedName>
    <alternativeName>
        <fullName evidence="6">Exodeoxyribonuclease VII small subunit</fullName>
        <shortName evidence="6">Exonuclease VII small subunit</shortName>
    </alternativeName>
</protein>
<keyword evidence="2 6" id="KW-0963">Cytoplasm</keyword>
<reference evidence="7 8" key="1">
    <citation type="submission" date="2019-09" db="EMBL/GenBank/DDBJ databases">
        <title>Wenzhouxiangella sp. Genome sequencing and assembly.</title>
        <authorList>
            <person name="Zhang R."/>
        </authorList>
    </citation>
    <scope>NUCLEOTIDE SEQUENCE [LARGE SCALE GENOMIC DNA]</scope>
    <source>
        <strain evidence="7 8">W260</strain>
    </source>
</reference>
<evidence type="ECO:0000256" key="4">
    <source>
        <dbReference type="ARBA" id="ARBA00022801"/>
    </source>
</evidence>
<dbReference type="GO" id="GO:0009318">
    <property type="term" value="C:exodeoxyribonuclease VII complex"/>
    <property type="evidence" value="ECO:0007669"/>
    <property type="project" value="UniProtKB-UniRule"/>
</dbReference>
<dbReference type="InterPro" id="IPR003761">
    <property type="entry name" value="Exonuc_VII_S"/>
</dbReference>
<dbReference type="EMBL" id="VYXP01000004">
    <property type="protein sequence ID" value="KAA9131869.1"/>
    <property type="molecule type" value="Genomic_DNA"/>
</dbReference>
<organism evidence="7 8">
    <name type="scientific">Marinihelvus fidelis</name>
    <dbReference type="NCBI Taxonomy" id="2613842"/>
    <lineage>
        <taxon>Bacteria</taxon>
        <taxon>Pseudomonadati</taxon>
        <taxon>Pseudomonadota</taxon>
        <taxon>Gammaproteobacteria</taxon>
        <taxon>Chromatiales</taxon>
        <taxon>Wenzhouxiangellaceae</taxon>
        <taxon>Marinihelvus</taxon>
    </lineage>
</organism>
<dbReference type="HAMAP" id="MF_00337">
    <property type="entry name" value="Exonuc_7_S"/>
    <property type="match status" value="1"/>
</dbReference>
<dbReference type="PANTHER" id="PTHR34137:SF1">
    <property type="entry name" value="EXODEOXYRIBONUCLEASE 7 SMALL SUBUNIT"/>
    <property type="match status" value="1"/>
</dbReference>
<dbReference type="Gene3D" id="1.10.287.1040">
    <property type="entry name" value="Exonuclease VII, small subunit"/>
    <property type="match status" value="1"/>
</dbReference>
<sequence>MSDKSPENPDFEHALSELETLVQKLESGELTLDQSLTEFRKGVELTRRCQAVLDKAQLTVEQLLDIDDESSASDFKPGD</sequence>
<accession>A0A5N0TF35</accession>
<comment type="subcellular location">
    <subcellularLocation>
        <location evidence="6">Cytoplasm</location>
    </subcellularLocation>
</comment>
<keyword evidence="5 6" id="KW-0269">Exonuclease</keyword>
<dbReference type="EC" id="3.1.11.6" evidence="6"/>
<evidence type="ECO:0000256" key="6">
    <source>
        <dbReference type="HAMAP-Rule" id="MF_00337"/>
    </source>
</evidence>
<name>A0A5N0TF35_9GAMM</name>
<keyword evidence="4 6" id="KW-0378">Hydrolase</keyword>
<dbReference type="GO" id="GO:0006308">
    <property type="term" value="P:DNA catabolic process"/>
    <property type="evidence" value="ECO:0007669"/>
    <property type="project" value="UniProtKB-UniRule"/>
</dbReference>
<comment type="subunit">
    <text evidence="6">Heterooligomer composed of large and small subunits.</text>
</comment>
<proteinExistence type="inferred from homology"/>
<comment type="function">
    <text evidence="6">Bidirectionally degrades single-stranded DNA into large acid-insoluble oligonucleotides, which are then degraded further into small acid-soluble oligonucleotides.</text>
</comment>
<dbReference type="PANTHER" id="PTHR34137">
    <property type="entry name" value="EXODEOXYRIBONUCLEASE 7 SMALL SUBUNIT"/>
    <property type="match status" value="1"/>
</dbReference>
<dbReference type="GO" id="GO:0008855">
    <property type="term" value="F:exodeoxyribonuclease VII activity"/>
    <property type="evidence" value="ECO:0007669"/>
    <property type="project" value="UniProtKB-UniRule"/>
</dbReference>
<dbReference type="RefSeq" id="WP_150863659.1">
    <property type="nucleotide sequence ID" value="NZ_VYXP01000004.1"/>
</dbReference>
<dbReference type="GO" id="GO:0005829">
    <property type="term" value="C:cytosol"/>
    <property type="evidence" value="ECO:0007669"/>
    <property type="project" value="TreeGrafter"/>
</dbReference>
<dbReference type="NCBIfam" id="TIGR01280">
    <property type="entry name" value="xseB"/>
    <property type="match status" value="1"/>
</dbReference>
<keyword evidence="8" id="KW-1185">Reference proteome</keyword>
<dbReference type="SUPFAM" id="SSF116842">
    <property type="entry name" value="XseB-like"/>
    <property type="match status" value="1"/>
</dbReference>
<gene>
    <name evidence="6" type="primary">xseB</name>
    <name evidence="7" type="ORF">F3N42_06735</name>
</gene>
<keyword evidence="3 6" id="KW-0540">Nuclease</keyword>
<comment type="catalytic activity">
    <reaction evidence="6">
        <text>Exonucleolytic cleavage in either 5'- to 3'- or 3'- to 5'-direction to yield nucleoside 5'-phosphates.</text>
        <dbReference type="EC" id="3.1.11.6"/>
    </reaction>
</comment>
<dbReference type="InterPro" id="IPR037004">
    <property type="entry name" value="Exonuc_VII_ssu_sf"/>
</dbReference>
<evidence type="ECO:0000256" key="5">
    <source>
        <dbReference type="ARBA" id="ARBA00022839"/>
    </source>
</evidence>
<evidence type="ECO:0000313" key="7">
    <source>
        <dbReference type="EMBL" id="KAA9131869.1"/>
    </source>
</evidence>
<comment type="caution">
    <text evidence="7">The sequence shown here is derived from an EMBL/GenBank/DDBJ whole genome shotgun (WGS) entry which is preliminary data.</text>
</comment>
<dbReference type="NCBIfam" id="NF002140">
    <property type="entry name" value="PRK00977.1-4"/>
    <property type="match status" value="1"/>
</dbReference>
<dbReference type="PIRSF" id="PIRSF006488">
    <property type="entry name" value="Exonuc_VII_S"/>
    <property type="match status" value="1"/>
</dbReference>
<evidence type="ECO:0000256" key="3">
    <source>
        <dbReference type="ARBA" id="ARBA00022722"/>
    </source>
</evidence>
<dbReference type="Proteomes" id="UP000325372">
    <property type="component" value="Unassembled WGS sequence"/>
</dbReference>